<comment type="caution">
    <text evidence="1">The sequence shown here is derived from an EMBL/GenBank/DDBJ whole genome shotgun (WGS) entry which is preliminary data.</text>
</comment>
<evidence type="ECO:0000313" key="2">
    <source>
        <dbReference type="Proteomes" id="UP001295684"/>
    </source>
</evidence>
<evidence type="ECO:0000313" key="1">
    <source>
        <dbReference type="EMBL" id="CAI2361214.1"/>
    </source>
</evidence>
<keyword evidence="2" id="KW-1185">Reference proteome</keyword>
<dbReference type="Proteomes" id="UP001295684">
    <property type="component" value="Unassembled WGS sequence"/>
</dbReference>
<accession>A0AAD1X592</accession>
<dbReference type="EMBL" id="CAMPGE010002412">
    <property type="protein sequence ID" value="CAI2361214.1"/>
    <property type="molecule type" value="Genomic_DNA"/>
</dbReference>
<sequence>MFSKSVFRLKPRVFNPQSFWRFPVAFQLQRYPIASFARAIRKPKTKSEKVLSKVAERKSLDDQLQKYEFEIDAIKIKQLQNLGTIKGVLRFYNENNPSTLHPIFKVHVLGKIVRGLPKERINPNALIKNEAFQNLYTSMKASIDKMDAKGLSSFILYSSILGINDQETLEYAKDKITVGNFRMINPQDLSHFLLAFAKSGYMTEYLANNMLRKLSDQQPFNMFIANRNLWACNTLNIYHEGLFDKFEQILEHKRDFLSEDIVMNYMLTLTKFDHLSQDSKSILTRHAIENVDTYKFSSLASICDCLVKINHEDGVVFDIIKMSLIKRFTAVDISQLASEVTSIDLAQFMTAFTHFERYDAEILTILEQVFVQILDQAGGKETAAMLINHSQWNQKVLKYDYRGIKKTIRKKANKKHFMLSRTEKVFKKYNHELTEKFIENLATKADEINLNALIQIQSNLLSNNIRKNSTKRSILDFFSHSGLKIFKAQLESDADLDIQEFRRLLCRYYAGVRKICFKKEQLQTCVEMIYQTLGYNIFTLRAELSPIFKAHDKQTKWEEEIQQEIEIPKSIVEDVELE</sequence>
<name>A0AAD1X592_EUPCR</name>
<proteinExistence type="predicted"/>
<gene>
    <name evidence="1" type="ORF">ECRASSUSDP1_LOCUS2524</name>
</gene>
<dbReference type="AlphaFoldDB" id="A0AAD1X592"/>
<reference evidence="1" key="1">
    <citation type="submission" date="2023-07" db="EMBL/GenBank/DDBJ databases">
        <authorList>
            <consortium name="AG Swart"/>
            <person name="Singh M."/>
            <person name="Singh A."/>
            <person name="Seah K."/>
            <person name="Emmerich C."/>
        </authorList>
    </citation>
    <scope>NUCLEOTIDE SEQUENCE</scope>
    <source>
        <strain evidence="1">DP1</strain>
    </source>
</reference>
<organism evidence="1 2">
    <name type="scientific">Euplotes crassus</name>
    <dbReference type="NCBI Taxonomy" id="5936"/>
    <lineage>
        <taxon>Eukaryota</taxon>
        <taxon>Sar</taxon>
        <taxon>Alveolata</taxon>
        <taxon>Ciliophora</taxon>
        <taxon>Intramacronucleata</taxon>
        <taxon>Spirotrichea</taxon>
        <taxon>Hypotrichia</taxon>
        <taxon>Euplotida</taxon>
        <taxon>Euplotidae</taxon>
        <taxon>Moneuplotes</taxon>
    </lineage>
</organism>
<protein>
    <submittedName>
        <fullName evidence="1">Uncharacterized protein</fullName>
    </submittedName>
</protein>